<evidence type="ECO:0000256" key="7">
    <source>
        <dbReference type="ARBA" id="ARBA00023136"/>
    </source>
</evidence>
<evidence type="ECO:0000256" key="4">
    <source>
        <dbReference type="ARBA" id="ARBA00022519"/>
    </source>
</evidence>
<dbReference type="RefSeq" id="WP_044049245.1">
    <property type="nucleotide sequence ID" value="NZ_CP003984.1"/>
</dbReference>
<evidence type="ECO:0000256" key="2">
    <source>
        <dbReference type="ARBA" id="ARBA00022448"/>
    </source>
</evidence>
<name>A0AAN0VHW0_9RHOB</name>
<proteinExistence type="inferred from homology"/>
<dbReference type="GO" id="GO:0022857">
    <property type="term" value="F:transmembrane transporter activity"/>
    <property type="evidence" value="ECO:0007669"/>
    <property type="project" value="UniProtKB-UniRule"/>
</dbReference>
<dbReference type="AlphaFoldDB" id="A0AAN0VHW0"/>
<evidence type="ECO:0000256" key="3">
    <source>
        <dbReference type="ARBA" id="ARBA00022475"/>
    </source>
</evidence>
<dbReference type="InterPro" id="IPR007387">
    <property type="entry name" value="TRAP_DctQ"/>
</dbReference>
<feature type="transmembrane region" description="Helical" evidence="9">
    <location>
        <begin position="12"/>
        <end position="33"/>
    </location>
</feature>
<dbReference type="InterPro" id="IPR055348">
    <property type="entry name" value="DctQ"/>
</dbReference>
<sequence length="170" mass="18221">MIAHLRIWADRLIGLSANLGALGLIVEVGVILVDVIGRSFGVPLYGSQDLISMSMVVLVFGAMALCDRQRGHIAVDLFEPRFPAALNRAIDILAALLGAVVFAFIAYAIIDSAKLSVMLNLSTNLLRLPKAWFQWGLAGFSIITALGMTLRAVELCLPGVDRPSTKETAS</sequence>
<feature type="transmembrane region" description="Helical" evidence="9">
    <location>
        <begin position="45"/>
        <end position="65"/>
    </location>
</feature>
<comment type="function">
    <text evidence="9">Part of the tripartite ATP-independent periplasmic (TRAP) transport system.</text>
</comment>
<comment type="subunit">
    <text evidence="9">The complex comprises the extracytoplasmic solute receptor protein and the two transmembrane proteins.</text>
</comment>
<keyword evidence="4 9" id="KW-0997">Cell inner membrane</keyword>
<evidence type="ECO:0000256" key="1">
    <source>
        <dbReference type="ARBA" id="ARBA00004429"/>
    </source>
</evidence>
<organism evidence="11 12">
    <name type="scientific">Planktomarina temperata RCA23</name>
    <dbReference type="NCBI Taxonomy" id="666509"/>
    <lineage>
        <taxon>Bacteria</taxon>
        <taxon>Pseudomonadati</taxon>
        <taxon>Pseudomonadota</taxon>
        <taxon>Alphaproteobacteria</taxon>
        <taxon>Rhodobacterales</taxon>
        <taxon>Paracoccaceae</taxon>
        <taxon>Planktomarina</taxon>
    </lineage>
</organism>
<dbReference type="PANTHER" id="PTHR35011">
    <property type="entry name" value="2,3-DIKETO-L-GULONATE TRAP TRANSPORTER SMALL PERMEASE PROTEIN YIAM"/>
    <property type="match status" value="1"/>
</dbReference>
<gene>
    <name evidence="11" type="primary">dctQ3</name>
    <name evidence="11" type="ORF">RCA23_c08410</name>
</gene>
<reference evidence="11 12" key="1">
    <citation type="journal article" date="2014" name="ISME J.">
        <title>Adaptation of an abundant Roseobacter RCA organism to pelagic systems revealed by genomic and transcriptomic analyses.</title>
        <authorList>
            <person name="Voget S."/>
            <person name="Wemheuer B."/>
            <person name="Brinkhoff T."/>
            <person name="Vollmers J."/>
            <person name="Dietrich S."/>
            <person name="Giebel H.A."/>
            <person name="Beardsley C."/>
            <person name="Sardemann C."/>
            <person name="Bakenhus I."/>
            <person name="Billerbeck S."/>
            <person name="Daniel R."/>
            <person name="Simon M."/>
        </authorList>
    </citation>
    <scope>NUCLEOTIDE SEQUENCE [LARGE SCALE GENOMIC DNA]</scope>
    <source>
        <strain evidence="11 12">RCA23</strain>
    </source>
</reference>
<feature type="transmembrane region" description="Helical" evidence="9">
    <location>
        <begin position="86"/>
        <end position="110"/>
    </location>
</feature>
<dbReference type="GO" id="GO:0015740">
    <property type="term" value="P:C4-dicarboxylate transport"/>
    <property type="evidence" value="ECO:0007669"/>
    <property type="project" value="TreeGrafter"/>
</dbReference>
<keyword evidence="7 9" id="KW-0472">Membrane</keyword>
<evidence type="ECO:0000313" key="11">
    <source>
        <dbReference type="EMBL" id="AII86397.1"/>
    </source>
</evidence>
<comment type="similarity">
    <text evidence="8 9">Belongs to the TRAP transporter small permease family.</text>
</comment>
<dbReference type="KEGG" id="ptp:RCA23_c08410"/>
<feature type="transmembrane region" description="Helical" evidence="9">
    <location>
        <begin position="132"/>
        <end position="153"/>
    </location>
</feature>
<dbReference type="Proteomes" id="UP000028680">
    <property type="component" value="Chromosome"/>
</dbReference>
<evidence type="ECO:0000256" key="6">
    <source>
        <dbReference type="ARBA" id="ARBA00022989"/>
    </source>
</evidence>
<dbReference type="GO" id="GO:0005886">
    <property type="term" value="C:plasma membrane"/>
    <property type="evidence" value="ECO:0007669"/>
    <property type="project" value="UniProtKB-SubCell"/>
</dbReference>
<comment type="subcellular location">
    <subcellularLocation>
        <location evidence="1 9">Cell inner membrane</location>
        <topology evidence="1 9">Multi-pass membrane protein</topology>
    </subcellularLocation>
</comment>
<dbReference type="Pfam" id="PF04290">
    <property type="entry name" value="DctQ"/>
    <property type="match status" value="1"/>
</dbReference>
<keyword evidence="12" id="KW-1185">Reference proteome</keyword>
<evidence type="ECO:0000313" key="12">
    <source>
        <dbReference type="Proteomes" id="UP000028680"/>
    </source>
</evidence>
<keyword evidence="5 9" id="KW-0812">Transmembrane</keyword>
<keyword evidence="6 9" id="KW-1133">Transmembrane helix</keyword>
<evidence type="ECO:0000256" key="5">
    <source>
        <dbReference type="ARBA" id="ARBA00022692"/>
    </source>
</evidence>
<keyword evidence="2 9" id="KW-0813">Transport</keyword>
<evidence type="ECO:0000259" key="10">
    <source>
        <dbReference type="Pfam" id="PF04290"/>
    </source>
</evidence>
<feature type="domain" description="Tripartite ATP-independent periplasmic transporters DctQ component" evidence="10">
    <location>
        <begin position="28"/>
        <end position="151"/>
    </location>
</feature>
<dbReference type="EMBL" id="CP003984">
    <property type="protein sequence ID" value="AII86397.1"/>
    <property type="molecule type" value="Genomic_DNA"/>
</dbReference>
<evidence type="ECO:0000256" key="9">
    <source>
        <dbReference type="RuleBase" id="RU369079"/>
    </source>
</evidence>
<keyword evidence="3" id="KW-1003">Cell membrane</keyword>
<dbReference type="PANTHER" id="PTHR35011:SF2">
    <property type="entry name" value="2,3-DIKETO-L-GULONATE TRAP TRANSPORTER SMALL PERMEASE PROTEIN YIAM"/>
    <property type="match status" value="1"/>
</dbReference>
<accession>A0AAN0VHW0</accession>
<protein>
    <recommendedName>
        <fullName evidence="9">TRAP transporter small permease protein</fullName>
    </recommendedName>
</protein>
<evidence type="ECO:0000256" key="8">
    <source>
        <dbReference type="ARBA" id="ARBA00038436"/>
    </source>
</evidence>